<feature type="domain" description="MobA-like NTP transferase" evidence="2">
    <location>
        <begin position="6"/>
        <end position="159"/>
    </location>
</feature>
<dbReference type="RefSeq" id="WP_076515544.1">
    <property type="nucleotide sequence ID" value="NZ_FTOH01000005.1"/>
</dbReference>
<evidence type="ECO:0000259" key="2">
    <source>
        <dbReference type="Pfam" id="PF12804"/>
    </source>
</evidence>
<dbReference type="CDD" id="cd04182">
    <property type="entry name" value="GT_2_like_f"/>
    <property type="match status" value="1"/>
</dbReference>
<dbReference type="InterPro" id="IPR029044">
    <property type="entry name" value="Nucleotide-diphossugar_trans"/>
</dbReference>
<dbReference type="AlphaFoldDB" id="A0A1N7MHW6"/>
<dbReference type="GO" id="GO:0016779">
    <property type="term" value="F:nucleotidyltransferase activity"/>
    <property type="evidence" value="ECO:0007669"/>
    <property type="project" value="UniProtKB-KW"/>
</dbReference>
<dbReference type="PANTHER" id="PTHR43777">
    <property type="entry name" value="MOLYBDENUM COFACTOR CYTIDYLYLTRANSFERASE"/>
    <property type="match status" value="1"/>
</dbReference>
<accession>A0A1N7MHW6</accession>
<evidence type="ECO:0000313" key="4">
    <source>
        <dbReference type="Proteomes" id="UP000185639"/>
    </source>
</evidence>
<dbReference type="EMBL" id="FTOH01000005">
    <property type="protein sequence ID" value="SIS85640.1"/>
    <property type="molecule type" value="Genomic_DNA"/>
</dbReference>
<dbReference type="STRING" id="484498.SAMN05421686_105194"/>
<evidence type="ECO:0000313" key="3">
    <source>
        <dbReference type="EMBL" id="SIS85640.1"/>
    </source>
</evidence>
<dbReference type="Proteomes" id="UP000185639">
    <property type="component" value="Unassembled WGS sequence"/>
</dbReference>
<keyword evidence="3" id="KW-0548">Nucleotidyltransferase</keyword>
<dbReference type="PANTHER" id="PTHR43777:SF1">
    <property type="entry name" value="MOLYBDENUM COFACTOR CYTIDYLYLTRANSFERASE"/>
    <property type="match status" value="1"/>
</dbReference>
<dbReference type="Pfam" id="PF12804">
    <property type="entry name" value="NTP_transf_3"/>
    <property type="match status" value="1"/>
</dbReference>
<dbReference type="OrthoDB" id="5298023at2"/>
<sequence>MKTGIILLAAGRSSRFGSDKRCAPWPGQTCMLKASIENALQSGLPCYVVLHEGDQSILDHCIDDGAEAGVCPDAARGIGDSIAFGVHANQDWDGWIIARADMPWITAETYRVLASHLEDNDCARPIDEYGQPGYPTGFSKEHAFELMQLHGHRTEARLIPDAPYVNVMIGDPMIHSDVNRPEDLPHSA</sequence>
<protein>
    <submittedName>
        <fullName evidence="3">Molybdenum cofactor cytidylyltransferase</fullName>
    </submittedName>
</protein>
<name>A0A1N7MHW6_9GAMM</name>
<dbReference type="Gene3D" id="3.90.550.10">
    <property type="entry name" value="Spore Coat Polysaccharide Biosynthesis Protein SpsA, Chain A"/>
    <property type="match status" value="1"/>
</dbReference>
<gene>
    <name evidence="3" type="ORF">SAMN05421686_105194</name>
</gene>
<evidence type="ECO:0000256" key="1">
    <source>
        <dbReference type="ARBA" id="ARBA00022842"/>
    </source>
</evidence>
<dbReference type="InterPro" id="IPR025877">
    <property type="entry name" value="MobA-like_NTP_Trfase"/>
</dbReference>
<organism evidence="3 4">
    <name type="scientific">Thalassolituus maritimus</name>
    <dbReference type="NCBI Taxonomy" id="484498"/>
    <lineage>
        <taxon>Bacteria</taxon>
        <taxon>Pseudomonadati</taxon>
        <taxon>Pseudomonadota</taxon>
        <taxon>Gammaproteobacteria</taxon>
        <taxon>Oceanospirillales</taxon>
        <taxon>Oceanospirillaceae</taxon>
        <taxon>Thalassolituus</taxon>
    </lineage>
</organism>
<dbReference type="SUPFAM" id="SSF53448">
    <property type="entry name" value="Nucleotide-diphospho-sugar transferases"/>
    <property type="match status" value="1"/>
</dbReference>
<keyword evidence="3" id="KW-0808">Transferase</keyword>
<proteinExistence type="predicted"/>
<reference evidence="4" key="1">
    <citation type="submission" date="2017-01" db="EMBL/GenBank/DDBJ databases">
        <authorList>
            <person name="Varghese N."/>
            <person name="Submissions S."/>
        </authorList>
    </citation>
    <scope>NUCLEOTIDE SEQUENCE [LARGE SCALE GENOMIC DNA]</scope>
    <source>
        <strain evidence="4">DSM 24913</strain>
    </source>
</reference>
<keyword evidence="1" id="KW-0460">Magnesium</keyword>
<keyword evidence="4" id="KW-1185">Reference proteome</keyword>